<sequence>MFVILIKTLIFKENEVLLIKRSNSNFASYKWDLPGGKLEFKEDPIDCLKREVLEETGIDIEILDIASVDTSFEIDKIQYISLIYEAKYLKGDITLSCEHEDYIWINPKQALDMDLVYYTKNALKSHIKRKERLMI</sequence>
<evidence type="ECO:0000256" key="2">
    <source>
        <dbReference type="ARBA" id="ARBA00022801"/>
    </source>
</evidence>
<comment type="cofactor">
    <cofactor evidence="1">
        <name>Mg(2+)</name>
        <dbReference type="ChEBI" id="CHEBI:18420"/>
    </cofactor>
</comment>
<keyword evidence="2 4" id="KW-0378">Hydrolase</keyword>
<dbReference type="STRING" id="1121328.JWYL7_0435"/>
<dbReference type="Gene3D" id="3.90.79.10">
    <property type="entry name" value="Nucleoside Triphosphate Pyrophosphohydrolase"/>
    <property type="match status" value="1"/>
</dbReference>
<keyword evidence="7" id="KW-1185">Reference proteome</keyword>
<reference evidence="5 7" key="2">
    <citation type="submission" date="2016-11" db="EMBL/GenBank/DDBJ databases">
        <authorList>
            <person name="Varghese N."/>
            <person name="Submissions S."/>
        </authorList>
    </citation>
    <scope>NUCLEOTIDE SEQUENCE [LARGE SCALE GENOMIC DNA]</scope>
    <source>
        <strain evidence="5 7">DSM 7308</strain>
    </source>
</reference>
<dbReference type="PROSITE" id="PS00893">
    <property type="entry name" value="NUDIX_BOX"/>
    <property type="match status" value="1"/>
</dbReference>
<dbReference type="SUPFAM" id="SSF55811">
    <property type="entry name" value="Nudix"/>
    <property type="match status" value="1"/>
</dbReference>
<dbReference type="EMBL" id="FRBG01000002">
    <property type="protein sequence ID" value="SHK54634.1"/>
    <property type="molecule type" value="Genomic_DNA"/>
</dbReference>
<dbReference type="AlphaFoldDB" id="A0A150FQN7"/>
<dbReference type="PATRIC" id="fig|1121328.3.peg.435"/>
<evidence type="ECO:0000259" key="3">
    <source>
        <dbReference type="PROSITE" id="PS51462"/>
    </source>
</evidence>
<organism evidence="4 6">
    <name type="scientific">Alkalithermobacter thermoalcaliphilus JW-YL-7 = DSM 7308</name>
    <dbReference type="NCBI Taxonomy" id="1121328"/>
    <lineage>
        <taxon>Bacteria</taxon>
        <taxon>Bacillati</taxon>
        <taxon>Bacillota</taxon>
        <taxon>Clostridia</taxon>
        <taxon>Peptostreptococcales</taxon>
        <taxon>Tepidibacteraceae</taxon>
        <taxon>Alkalithermobacter</taxon>
    </lineage>
</organism>
<proteinExistence type="predicted"/>
<dbReference type="PANTHER" id="PTHR43046:SF14">
    <property type="entry name" value="MUTT_NUDIX FAMILY PROTEIN"/>
    <property type="match status" value="1"/>
</dbReference>
<dbReference type="GO" id="GO:0016787">
    <property type="term" value="F:hydrolase activity"/>
    <property type="evidence" value="ECO:0007669"/>
    <property type="project" value="UniProtKB-KW"/>
</dbReference>
<dbReference type="RefSeq" id="WP_066068405.1">
    <property type="nucleotide sequence ID" value="NZ_FRBG01000002.1"/>
</dbReference>
<dbReference type="Proteomes" id="UP000092605">
    <property type="component" value="Unassembled WGS sequence"/>
</dbReference>
<evidence type="ECO:0000313" key="6">
    <source>
        <dbReference type="Proteomes" id="UP000092605"/>
    </source>
</evidence>
<dbReference type="EMBL" id="LSFY01000001">
    <property type="protein sequence ID" value="KXZ39360.1"/>
    <property type="molecule type" value="Genomic_DNA"/>
</dbReference>
<dbReference type="Pfam" id="PF00293">
    <property type="entry name" value="NUDIX"/>
    <property type="match status" value="1"/>
</dbReference>
<evidence type="ECO:0000313" key="4">
    <source>
        <dbReference type="EMBL" id="KXZ39360.1"/>
    </source>
</evidence>
<protein>
    <submittedName>
        <fullName evidence="5">8-oxo-dGTP diphosphatase</fullName>
    </submittedName>
    <submittedName>
        <fullName evidence="4">NUDIX hydrolase</fullName>
    </submittedName>
</protein>
<dbReference type="PANTHER" id="PTHR43046">
    <property type="entry name" value="GDP-MANNOSE MANNOSYL HYDROLASE"/>
    <property type="match status" value="1"/>
</dbReference>
<evidence type="ECO:0000256" key="1">
    <source>
        <dbReference type="ARBA" id="ARBA00001946"/>
    </source>
</evidence>
<name>A0A150FQN7_CLOPD</name>
<gene>
    <name evidence="4" type="ORF">JWYL7_0435</name>
    <name evidence="5" type="ORF">SAMN05661008_00454</name>
</gene>
<dbReference type="InterPro" id="IPR015797">
    <property type="entry name" value="NUDIX_hydrolase-like_dom_sf"/>
</dbReference>
<evidence type="ECO:0000313" key="7">
    <source>
        <dbReference type="Proteomes" id="UP000323392"/>
    </source>
</evidence>
<dbReference type="InterPro" id="IPR020084">
    <property type="entry name" value="NUDIX_hydrolase_CS"/>
</dbReference>
<feature type="domain" description="Nudix hydrolase" evidence="3">
    <location>
        <begin position="1"/>
        <end position="128"/>
    </location>
</feature>
<evidence type="ECO:0000313" key="5">
    <source>
        <dbReference type="EMBL" id="SHK54634.1"/>
    </source>
</evidence>
<reference evidence="4 6" key="1">
    <citation type="submission" date="2016-02" db="EMBL/GenBank/DDBJ databases">
        <title>Draft genome sequence for Clostridium paradoxum JW-YL-7.</title>
        <authorList>
            <person name="Utturkar S.M."/>
            <person name="Lancaster A."/>
            <person name="Poole F.L."/>
            <person name="Adams M.W."/>
            <person name="Brown S.D."/>
        </authorList>
    </citation>
    <scope>NUCLEOTIDE SEQUENCE [LARGE SCALE GENOMIC DNA]</scope>
    <source>
        <strain evidence="4 6">JW-YL-7</strain>
    </source>
</reference>
<comment type="caution">
    <text evidence="4">The sequence shown here is derived from an EMBL/GenBank/DDBJ whole genome shotgun (WGS) entry which is preliminary data.</text>
</comment>
<accession>A0A150FQN7</accession>
<dbReference type="InterPro" id="IPR000086">
    <property type="entry name" value="NUDIX_hydrolase_dom"/>
</dbReference>
<dbReference type="Proteomes" id="UP000323392">
    <property type="component" value="Unassembled WGS sequence"/>
</dbReference>
<dbReference type="PROSITE" id="PS51462">
    <property type="entry name" value="NUDIX"/>
    <property type="match status" value="1"/>
</dbReference>